<accession>A0A4S8QHE8</accession>
<evidence type="ECO:0000313" key="2">
    <source>
        <dbReference type="EMBL" id="THV44113.1"/>
    </source>
</evidence>
<evidence type="ECO:0000313" key="3">
    <source>
        <dbReference type="Proteomes" id="UP000308671"/>
    </source>
</evidence>
<protein>
    <recommendedName>
        <fullName evidence="1">2EXR domain-containing protein</fullName>
    </recommendedName>
</protein>
<dbReference type="Pfam" id="PF20150">
    <property type="entry name" value="2EXR"/>
    <property type="match status" value="1"/>
</dbReference>
<dbReference type="InterPro" id="IPR045518">
    <property type="entry name" value="2EXR"/>
</dbReference>
<dbReference type="Proteomes" id="UP000308671">
    <property type="component" value="Unassembled WGS sequence"/>
</dbReference>
<reference evidence="2 3" key="1">
    <citation type="submission" date="2017-12" db="EMBL/GenBank/DDBJ databases">
        <title>Comparative genomics of Botrytis spp.</title>
        <authorList>
            <person name="Valero-Jimenez C.A."/>
            <person name="Tapia P."/>
            <person name="Veloso J."/>
            <person name="Silva-Moreno E."/>
            <person name="Staats M."/>
            <person name="Valdes J.H."/>
            <person name="Van Kan J.A.L."/>
        </authorList>
    </citation>
    <scope>NUCLEOTIDE SEQUENCE [LARGE SCALE GENOMIC DNA]</scope>
    <source>
        <strain evidence="2 3">MUCL435</strain>
    </source>
</reference>
<name>A0A4S8QHE8_9HELO</name>
<sequence length="401" mass="45766">MSNNSCYSRSKKDTPRRMLLVHLSPCLLKAFCYSRLEKSTLTKVLKCPSATAFGTLLTKFWIELPRILTMASKSPLQILSTPGITSTAFAATFNVTFTPSSDIHLSTFSSAENHLNDILVNCKFEQQGFPQYSRFPLEIQRKIWIYTLPDPRVVPISYDDITQVCQSTSSVPIALHICSISRIEALRFYSLSFGTTNENGRIYFRFGFDIPLLLTNIFDRTQPTKLPAERFESFINSTRNLEELDAIAMIPGLVKSIFGPHPRPCPYLCNTVIEKMPNLTHLLSANCTRETDELPIGMSGYFAGYRTIGTKVCSDLSLSMKSYALNEEAQSRTDKFKRFWNIYWCQTYLELHGLPLVLVQERDLEVGEVRRFSRIGDEWGRSPWIRSVLGYPRPEGVWPEE</sequence>
<gene>
    <name evidence="2" type="ORF">BGAL_0730g00030</name>
</gene>
<proteinExistence type="predicted"/>
<feature type="domain" description="2EXR" evidence="1">
    <location>
        <begin position="129"/>
        <end position="210"/>
    </location>
</feature>
<dbReference type="PANTHER" id="PTHR35910:SF1">
    <property type="entry name" value="2EXR DOMAIN-CONTAINING PROTEIN"/>
    <property type="match status" value="1"/>
</dbReference>
<evidence type="ECO:0000259" key="1">
    <source>
        <dbReference type="Pfam" id="PF20150"/>
    </source>
</evidence>
<dbReference type="EMBL" id="PQXL01000725">
    <property type="protein sequence ID" value="THV44113.1"/>
    <property type="molecule type" value="Genomic_DNA"/>
</dbReference>
<dbReference type="AlphaFoldDB" id="A0A4S8QHE8"/>
<keyword evidence="3" id="KW-1185">Reference proteome</keyword>
<dbReference type="PANTHER" id="PTHR35910">
    <property type="entry name" value="2EXR DOMAIN-CONTAINING PROTEIN"/>
    <property type="match status" value="1"/>
</dbReference>
<comment type="caution">
    <text evidence="2">The sequence shown here is derived from an EMBL/GenBank/DDBJ whole genome shotgun (WGS) entry which is preliminary data.</text>
</comment>
<organism evidence="2 3">
    <name type="scientific">Botrytis galanthina</name>
    <dbReference type="NCBI Taxonomy" id="278940"/>
    <lineage>
        <taxon>Eukaryota</taxon>
        <taxon>Fungi</taxon>
        <taxon>Dikarya</taxon>
        <taxon>Ascomycota</taxon>
        <taxon>Pezizomycotina</taxon>
        <taxon>Leotiomycetes</taxon>
        <taxon>Helotiales</taxon>
        <taxon>Sclerotiniaceae</taxon>
        <taxon>Botrytis</taxon>
    </lineage>
</organism>
<dbReference type="OrthoDB" id="3557569at2759"/>